<reference evidence="1 2" key="1">
    <citation type="journal article" date="2022" name="Genome Biol. Evol.">
        <title>The Spruce Budworm Genome: Reconstructing the Evolutionary History of Antifreeze Proteins.</title>
        <authorList>
            <person name="Beliveau C."/>
            <person name="Gagne P."/>
            <person name="Picq S."/>
            <person name="Vernygora O."/>
            <person name="Keeling C.I."/>
            <person name="Pinkney K."/>
            <person name="Doucet D."/>
            <person name="Wen F."/>
            <person name="Johnston J.S."/>
            <person name="Maaroufi H."/>
            <person name="Boyle B."/>
            <person name="Laroche J."/>
            <person name="Dewar K."/>
            <person name="Juretic N."/>
            <person name="Blackburn G."/>
            <person name="Nisole A."/>
            <person name="Brunet B."/>
            <person name="Brandao M."/>
            <person name="Lumley L."/>
            <person name="Duan J."/>
            <person name="Quan G."/>
            <person name="Lucarotti C.J."/>
            <person name="Roe A.D."/>
            <person name="Sperling F.A.H."/>
            <person name="Levesque R.C."/>
            <person name="Cusson M."/>
        </authorList>
    </citation>
    <scope>NUCLEOTIDE SEQUENCE [LARGE SCALE GENOMIC DNA]</scope>
    <source>
        <strain evidence="1">Glfc:IPQL:Cfum</strain>
    </source>
</reference>
<comment type="caution">
    <text evidence="1">The sequence shown here is derived from an EMBL/GenBank/DDBJ whole genome shotgun (WGS) entry which is preliminary data.</text>
</comment>
<gene>
    <name evidence="1" type="ORF">MSG28_013023</name>
</gene>
<evidence type="ECO:0000313" key="1">
    <source>
        <dbReference type="EMBL" id="KAI8439176.1"/>
    </source>
</evidence>
<name>A0ACC0KSN3_CHOFU</name>
<protein>
    <submittedName>
        <fullName evidence="1">Uncharacterized protein</fullName>
    </submittedName>
</protein>
<organism evidence="1 2">
    <name type="scientific">Choristoneura fumiferana</name>
    <name type="common">Spruce budworm moth</name>
    <name type="synonym">Archips fumiferana</name>
    <dbReference type="NCBI Taxonomy" id="7141"/>
    <lineage>
        <taxon>Eukaryota</taxon>
        <taxon>Metazoa</taxon>
        <taxon>Ecdysozoa</taxon>
        <taxon>Arthropoda</taxon>
        <taxon>Hexapoda</taxon>
        <taxon>Insecta</taxon>
        <taxon>Pterygota</taxon>
        <taxon>Neoptera</taxon>
        <taxon>Endopterygota</taxon>
        <taxon>Lepidoptera</taxon>
        <taxon>Glossata</taxon>
        <taxon>Ditrysia</taxon>
        <taxon>Tortricoidea</taxon>
        <taxon>Tortricidae</taxon>
        <taxon>Tortricinae</taxon>
        <taxon>Choristoneura</taxon>
    </lineage>
</organism>
<dbReference type="Proteomes" id="UP001064048">
    <property type="component" value="Chromosome 23"/>
</dbReference>
<proteinExistence type="predicted"/>
<keyword evidence="2" id="KW-1185">Reference proteome</keyword>
<dbReference type="EMBL" id="CM046123">
    <property type="protein sequence ID" value="KAI8439176.1"/>
    <property type="molecule type" value="Genomic_DNA"/>
</dbReference>
<accession>A0ACC0KSN3</accession>
<evidence type="ECO:0000313" key="2">
    <source>
        <dbReference type="Proteomes" id="UP001064048"/>
    </source>
</evidence>
<sequence>MAPFDVLQESAIDSDYIVTVLNLLSKLYQEAEIRPKTKRRQLNRRPSVELGPGTIKSPILKYPEKYFEKKLKHLIKLQKQQEERNKDLNSLCWFLIQNIIILAYSSPLLGIGLPQRVQLRIARPLSRRYHG</sequence>